<reference evidence="3 4" key="1">
    <citation type="submission" date="2019-02" db="EMBL/GenBank/DDBJ databases">
        <title>Deep-cultivation of Planctomycetes and their phenomic and genomic characterization uncovers novel biology.</title>
        <authorList>
            <person name="Wiegand S."/>
            <person name="Jogler M."/>
            <person name="Boedeker C."/>
            <person name="Pinto D."/>
            <person name="Vollmers J."/>
            <person name="Rivas-Marin E."/>
            <person name="Kohn T."/>
            <person name="Peeters S.H."/>
            <person name="Heuer A."/>
            <person name="Rast P."/>
            <person name="Oberbeckmann S."/>
            <person name="Bunk B."/>
            <person name="Jeske O."/>
            <person name="Meyerdierks A."/>
            <person name="Storesund J.E."/>
            <person name="Kallscheuer N."/>
            <person name="Luecker S."/>
            <person name="Lage O.M."/>
            <person name="Pohl T."/>
            <person name="Merkel B.J."/>
            <person name="Hornburger P."/>
            <person name="Mueller R.-W."/>
            <person name="Bruemmer F."/>
            <person name="Labrenz M."/>
            <person name="Spormann A.M."/>
            <person name="Op den Camp H."/>
            <person name="Overmann J."/>
            <person name="Amann R."/>
            <person name="Jetten M.S.M."/>
            <person name="Mascher T."/>
            <person name="Medema M.H."/>
            <person name="Devos D.P."/>
            <person name="Kaster A.-K."/>
            <person name="Ovreas L."/>
            <person name="Rohde M."/>
            <person name="Galperin M.Y."/>
            <person name="Jogler C."/>
        </authorList>
    </citation>
    <scope>NUCLEOTIDE SEQUENCE [LARGE SCALE GENOMIC DNA]</scope>
    <source>
        <strain evidence="3 4">Pla85_3_4</strain>
    </source>
</reference>
<dbReference type="SUPFAM" id="SSF53067">
    <property type="entry name" value="Actin-like ATPase domain"/>
    <property type="match status" value="2"/>
</dbReference>
<sequence length="394" mass="42454">MSLAPPEPKLLSNMNQRSVIRVLQQHGPCSRADVTRQLGVTAPTVSKAVASLLASRFVEEFECKDNAIGRPAKRLRLATQSSQVLGLVIDAEECHLTAAGLDGELRSDTACRFPTPKTYRGLLSRVVRQARRLMDQEPIKTLGLGISLPGLIDYRRQQGLLSPNVPITNGRSPAQDLSEQLGVECVLLQETHALCIAERHCGDTGSLEDFAMLDMGVGLGLGLVTGGQILTGSSGLAGEIGHIPYEPAGRLCGCGKRGCLETVASNSAVAWQVSQRLDRKLSIEEIIDRVQQGQLSLEDEWRRLLPALAFALATIINLLNPSTLFVNGRLFDLHDDLLNELRHAAQQTALQPAVTACRIVKARGNKQQGAVAGIIEHLADTLAPGVHGMLSRQS</sequence>
<comment type="similarity">
    <text evidence="1">Belongs to the ROK (NagC/XylR) family.</text>
</comment>
<evidence type="ECO:0000313" key="4">
    <source>
        <dbReference type="Proteomes" id="UP000317648"/>
    </source>
</evidence>
<dbReference type="Pfam" id="PF12802">
    <property type="entry name" value="MarR_2"/>
    <property type="match status" value="1"/>
</dbReference>
<dbReference type="Gene3D" id="3.30.420.40">
    <property type="match status" value="2"/>
</dbReference>
<protein>
    <submittedName>
        <fullName evidence="3">N-acetylglucosamine repressor</fullName>
    </submittedName>
</protein>
<dbReference type="PANTHER" id="PTHR18964:SF149">
    <property type="entry name" value="BIFUNCTIONAL UDP-N-ACETYLGLUCOSAMINE 2-EPIMERASE_N-ACETYLMANNOSAMINE KINASE"/>
    <property type="match status" value="1"/>
</dbReference>
<dbReference type="SUPFAM" id="SSF46785">
    <property type="entry name" value="Winged helix' DNA-binding domain"/>
    <property type="match status" value="1"/>
</dbReference>
<dbReference type="InterPro" id="IPR000835">
    <property type="entry name" value="HTH_MarR-typ"/>
</dbReference>
<feature type="domain" description="HTH marR-type" evidence="2">
    <location>
        <begin position="16"/>
        <end position="59"/>
    </location>
</feature>
<evidence type="ECO:0000259" key="2">
    <source>
        <dbReference type="Pfam" id="PF12802"/>
    </source>
</evidence>
<dbReference type="PROSITE" id="PS01125">
    <property type="entry name" value="ROK"/>
    <property type="match status" value="1"/>
</dbReference>
<dbReference type="InterPro" id="IPR000600">
    <property type="entry name" value="ROK"/>
</dbReference>
<keyword evidence="4" id="KW-1185">Reference proteome</keyword>
<organism evidence="3 4">
    <name type="scientific">Lignipirellula cremea</name>
    <dbReference type="NCBI Taxonomy" id="2528010"/>
    <lineage>
        <taxon>Bacteria</taxon>
        <taxon>Pseudomonadati</taxon>
        <taxon>Planctomycetota</taxon>
        <taxon>Planctomycetia</taxon>
        <taxon>Pirellulales</taxon>
        <taxon>Pirellulaceae</taxon>
        <taxon>Lignipirellula</taxon>
    </lineage>
</organism>
<dbReference type="Proteomes" id="UP000317648">
    <property type="component" value="Chromosome"/>
</dbReference>
<proteinExistence type="inferred from homology"/>
<dbReference type="EMBL" id="CP036433">
    <property type="protein sequence ID" value="QDU95276.1"/>
    <property type="molecule type" value="Genomic_DNA"/>
</dbReference>
<dbReference type="InterPro" id="IPR049874">
    <property type="entry name" value="ROK_cs"/>
</dbReference>
<evidence type="ECO:0000313" key="3">
    <source>
        <dbReference type="EMBL" id="QDU95276.1"/>
    </source>
</evidence>
<dbReference type="InterPro" id="IPR036388">
    <property type="entry name" value="WH-like_DNA-bd_sf"/>
</dbReference>
<dbReference type="KEGG" id="lcre:Pla8534_30910"/>
<dbReference type="Gene3D" id="1.10.10.10">
    <property type="entry name" value="Winged helix-like DNA-binding domain superfamily/Winged helix DNA-binding domain"/>
    <property type="match status" value="1"/>
</dbReference>
<evidence type="ECO:0000256" key="1">
    <source>
        <dbReference type="ARBA" id="ARBA00006479"/>
    </source>
</evidence>
<dbReference type="InterPro" id="IPR043129">
    <property type="entry name" value="ATPase_NBD"/>
</dbReference>
<dbReference type="InterPro" id="IPR036390">
    <property type="entry name" value="WH_DNA-bd_sf"/>
</dbReference>
<dbReference type="PANTHER" id="PTHR18964">
    <property type="entry name" value="ROK (REPRESSOR, ORF, KINASE) FAMILY"/>
    <property type="match status" value="1"/>
</dbReference>
<name>A0A518DTW8_9BACT</name>
<accession>A0A518DTW8</accession>
<gene>
    <name evidence="3" type="primary">nagC</name>
    <name evidence="3" type="ORF">Pla8534_30910</name>
</gene>
<dbReference type="Pfam" id="PF00480">
    <property type="entry name" value="ROK"/>
    <property type="match status" value="1"/>
</dbReference>
<dbReference type="AlphaFoldDB" id="A0A518DTW8"/>